<dbReference type="PANTHER" id="PTHR43660">
    <property type="entry name" value="DIPEPTIDYL CARBOXYPEPTIDASE"/>
    <property type="match status" value="1"/>
</dbReference>
<dbReference type="Gene3D" id="1.20.1050.40">
    <property type="entry name" value="Endopeptidase. Chain P, domain 1"/>
    <property type="match status" value="1"/>
</dbReference>
<organism evidence="9 10">
    <name type="scientific">Aquimarina atlantica</name>
    <dbReference type="NCBI Taxonomy" id="1317122"/>
    <lineage>
        <taxon>Bacteria</taxon>
        <taxon>Pseudomonadati</taxon>
        <taxon>Bacteroidota</taxon>
        <taxon>Flavobacteriia</taxon>
        <taxon>Flavobacteriales</taxon>
        <taxon>Flavobacteriaceae</taxon>
        <taxon>Aquimarina</taxon>
    </lineage>
</organism>
<evidence type="ECO:0000256" key="1">
    <source>
        <dbReference type="ARBA" id="ARBA00006040"/>
    </source>
</evidence>
<dbReference type="Gene3D" id="1.10.1370.10">
    <property type="entry name" value="Neurolysin, domain 3"/>
    <property type="match status" value="1"/>
</dbReference>
<dbReference type="RefSeq" id="WP_034243793.1">
    <property type="nucleotide sequence ID" value="NZ_AQRA01000007.1"/>
</dbReference>
<keyword evidence="6 7" id="KW-0482">Metalloprotease</keyword>
<comment type="similarity">
    <text evidence="1 7">Belongs to the peptidase M3 family.</text>
</comment>
<evidence type="ECO:0000313" key="9">
    <source>
        <dbReference type="EMBL" id="EZH72605.1"/>
    </source>
</evidence>
<dbReference type="InterPro" id="IPR024077">
    <property type="entry name" value="Neurolysin/TOP_dom2"/>
</dbReference>
<dbReference type="GO" id="GO:0006508">
    <property type="term" value="P:proteolysis"/>
    <property type="evidence" value="ECO:0007669"/>
    <property type="project" value="UniProtKB-KW"/>
</dbReference>
<evidence type="ECO:0000256" key="3">
    <source>
        <dbReference type="ARBA" id="ARBA00022723"/>
    </source>
</evidence>
<dbReference type="InterPro" id="IPR024080">
    <property type="entry name" value="Neurolysin/TOP_N"/>
</dbReference>
<dbReference type="InterPro" id="IPR024079">
    <property type="entry name" value="MetalloPept_cat_dom_sf"/>
</dbReference>
<evidence type="ECO:0000313" key="10">
    <source>
        <dbReference type="Proteomes" id="UP000023541"/>
    </source>
</evidence>
<dbReference type="CDD" id="cd06456">
    <property type="entry name" value="M3A_DCP"/>
    <property type="match status" value="1"/>
</dbReference>
<keyword evidence="10" id="KW-1185">Reference proteome</keyword>
<reference evidence="9 10" key="1">
    <citation type="submission" date="2014-04" db="EMBL/GenBank/DDBJ databases">
        <title>Aquimarina sp. 22II-S11-z7 Genome Sequencing.</title>
        <authorList>
            <person name="Lai Q."/>
        </authorList>
    </citation>
    <scope>NUCLEOTIDE SEQUENCE [LARGE SCALE GENOMIC DNA]</scope>
    <source>
        <strain evidence="9 10">22II-S11-z7</strain>
    </source>
</reference>
<dbReference type="SUPFAM" id="SSF55486">
    <property type="entry name" value="Metalloproteases ('zincins'), catalytic domain"/>
    <property type="match status" value="1"/>
</dbReference>
<evidence type="ECO:0000256" key="4">
    <source>
        <dbReference type="ARBA" id="ARBA00022801"/>
    </source>
</evidence>
<dbReference type="AlphaFoldDB" id="A0A023BRI6"/>
<feature type="domain" description="Peptidase M3A/M3B catalytic" evidence="8">
    <location>
        <begin position="223"/>
        <end position="670"/>
    </location>
</feature>
<dbReference type="GO" id="GO:0004222">
    <property type="term" value="F:metalloendopeptidase activity"/>
    <property type="evidence" value="ECO:0007669"/>
    <property type="project" value="InterPro"/>
</dbReference>
<proteinExistence type="inferred from homology"/>
<evidence type="ECO:0000256" key="2">
    <source>
        <dbReference type="ARBA" id="ARBA00022670"/>
    </source>
</evidence>
<accession>A0A023BRI6</accession>
<evidence type="ECO:0000256" key="7">
    <source>
        <dbReference type="RuleBase" id="RU003435"/>
    </source>
</evidence>
<dbReference type="Gene3D" id="3.40.390.10">
    <property type="entry name" value="Collagenase (Catalytic Domain)"/>
    <property type="match status" value="1"/>
</dbReference>
<dbReference type="InterPro" id="IPR001567">
    <property type="entry name" value="Pept_M3A_M3B_dom"/>
</dbReference>
<evidence type="ECO:0000259" key="8">
    <source>
        <dbReference type="Pfam" id="PF01432"/>
    </source>
</evidence>
<dbReference type="InterPro" id="IPR034005">
    <property type="entry name" value="M3A_DCP"/>
</dbReference>
<comment type="cofactor">
    <cofactor evidence="7">
        <name>Zn(2+)</name>
        <dbReference type="ChEBI" id="CHEBI:29105"/>
    </cofactor>
    <text evidence="7">Binds 1 zinc ion.</text>
</comment>
<evidence type="ECO:0000256" key="5">
    <source>
        <dbReference type="ARBA" id="ARBA00022833"/>
    </source>
</evidence>
<name>A0A023BRI6_9FLAO</name>
<keyword evidence="4 7" id="KW-0378">Hydrolase</keyword>
<dbReference type="EMBL" id="AQRA01000007">
    <property type="protein sequence ID" value="EZH72605.1"/>
    <property type="molecule type" value="Genomic_DNA"/>
</dbReference>
<sequence length="673" mass="76711">MNNPLLKPFDAAPFSEIKSDHFLPAIKNGISIAKKQVDAIVSNSEPPSFSNTIEALEYCGELLDRVTSVFFNLNSAETNEDIQKIAQEASPLLSEFSNDIALNLDLFKRIEVVYTQKESLDLNPEQSRLLEKRYKSFSRNGANLPDEKKEKLREVDKELSTLSLKFGENVLAETNKFEMLLTDESDVAGLPEGAKEAAKSMAEAKGKKGWLITLDYPSYIPFITYADNRELRKKLALAFGSKGFHNDDLDNQEIVLKIANLRHQRALLLGYSSHADYILEERMAETPDTVFSFLNEILEKAKPAAEREFKQLASYAKELDGIDHLQKWDGAYYSEKLKQKLFDLDDEKLKPYFKLENVIEGVFTVAHKLFGLQFKEVNNVDKYHEEVKTYHVTDTEGNFVSLFYADFHPRPGKRNGAWMTSYKSQMRKNDKNIRPHVSIVCNFTKPTPSKPSLLTFNEVTTLFHEFGHALHGMLANTTYPGLSGTSVYWDFVELPSQVLENWCYEKEALELFAKHYETGEIIPMELVEKIKESATFMEGMATLRQLSFGLLDMSWHAQDPGSIKDVKAHEKTTFSATSLYPNVEENCMSTAFSHIFQGGYSAGYYSYKWAEVLDADAFEYFKENGIFNREIATKFKDHVLSKGGTENPMTLYKRFRGKEPKPEALLKRAGLIK</sequence>
<dbReference type="InterPro" id="IPR045090">
    <property type="entry name" value="Pept_M3A_M3B"/>
</dbReference>
<dbReference type="eggNOG" id="COG0339">
    <property type="taxonomic scope" value="Bacteria"/>
</dbReference>
<dbReference type="GO" id="GO:0004180">
    <property type="term" value="F:carboxypeptidase activity"/>
    <property type="evidence" value="ECO:0007669"/>
    <property type="project" value="TreeGrafter"/>
</dbReference>
<dbReference type="GO" id="GO:0005829">
    <property type="term" value="C:cytosol"/>
    <property type="evidence" value="ECO:0007669"/>
    <property type="project" value="UniProtKB-ARBA"/>
</dbReference>
<keyword evidence="3 7" id="KW-0479">Metal-binding</keyword>
<dbReference type="Pfam" id="PF01432">
    <property type="entry name" value="Peptidase_M3"/>
    <property type="match status" value="1"/>
</dbReference>
<keyword evidence="2 7" id="KW-0645">Protease</keyword>
<gene>
    <name evidence="9" type="ORF">ATO12_20940</name>
</gene>
<dbReference type="GO" id="GO:0046872">
    <property type="term" value="F:metal ion binding"/>
    <property type="evidence" value="ECO:0007669"/>
    <property type="project" value="UniProtKB-UniRule"/>
</dbReference>
<comment type="caution">
    <text evidence="9">The sequence shown here is derived from an EMBL/GenBank/DDBJ whole genome shotgun (WGS) entry which is preliminary data.</text>
</comment>
<dbReference type="OrthoDB" id="9773538at2"/>
<dbReference type="Proteomes" id="UP000023541">
    <property type="component" value="Unassembled WGS sequence"/>
</dbReference>
<evidence type="ECO:0000256" key="6">
    <source>
        <dbReference type="ARBA" id="ARBA00023049"/>
    </source>
</evidence>
<dbReference type="PANTHER" id="PTHR43660:SF1">
    <property type="entry name" value="DIPEPTIDYL CARBOXYPEPTIDASE"/>
    <property type="match status" value="1"/>
</dbReference>
<keyword evidence="5 7" id="KW-0862">Zinc</keyword>
<protein>
    <submittedName>
        <fullName evidence="9">Peptidase M3</fullName>
    </submittedName>
</protein>
<dbReference type="FunFam" id="3.40.390.10:FF:000009">
    <property type="entry name" value="Oligopeptidase A"/>
    <property type="match status" value="1"/>
</dbReference>